<name>A0A0C9STX9_PAXIN</name>
<evidence type="ECO:0000256" key="7">
    <source>
        <dbReference type="SAM" id="Phobius"/>
    </source>
</evidence>
<dbReference type="PANTHER" id="PTHR43341:SF4">
    <property type="entry name" value="ARGININE PERMEASE CAN1-RELATED"/>
    <property type="match status" value="1"/>
</dbReference>
<dbReference type="FunFam" id="1.20.1740.10:FF:000001">
    <property type="entry name" value="Amino acid permease"/>
    <property type="match status" value="1"/>
</dbReference>
<keyword evidence="5 7" id="KW-1133">Transmembrane helix</keyword>
<feature type="transmembrane region" description="Helical" evidence="7">
    <location>
        <begin position="85"/>
        <end position="112"/>
    </location>
</feature>
<reference evidence="9 10" key="1">
    <citation type="submission" date="2014-06" db="EMBL/GenBank/DDBJ databases">
        <authorList>
            <consortium name="DOE Joint Genome Institute"/>
            <person name="Kuo A."/>
            <person name="Kohler A."/>
            <person name="Nagy L.G."/>
            <person name="Floudas D."/>
            <person name="Copeland A."/>
            <person name="Barry K.W."/>
            <person name="Cichocki N."/>
            <person name="Veneault-Fourrey C."/>
            <person name="LaButti K."/>
            <person name="Lindquist E.A."/>
            <person name="Lipzen A."/>
            <person name="Lundell T."/>
            <person name="Morin E."/>
            <person name="Murat C."/>
            <person name="Sun H."/>
            <person name="Tunlid A."/>
            <person name="Henrissat B."/>
            <person name="Grigoriev I.V."/>
            <person name="Hibbett D.S."/>
            <person name="Martin F."/>
            <person name="Nordberg H.P."/>
            <person name="Cantor M.N."/>
            <person name="Hua S.X."/>
        </authorList>
    </citation>
    <scope>NUCLEOTIDE SEQUENCE [LARGE SCALE GENOMIC DNA]</scope>
    <source>
        <strain evidence="9 10">ATCC 200175</strain>
    </source>
</reference>
<dbReference type="Pfam" id="PF00324">
    <property type="entry name" value="AA_permease"/>
    <property type="match status" value="1"/>
</dbReference>
<comment type="subcellular location">
    <subcellularLocation>
        <location evidence="1">Membrane</location>
        <topology evidence="1">Multi-pass membrane protein</topology>
    </subcellularLocation>
</comment>
<dbReference type="GO" id="GO:0016020">
    <property type="term" value="C:membrane"/>
    <property type="evidence" value="ECO:0007669"/>
    <property type="project" value="UniProtKB-SubCell"/>
</dbReference>
<feature type="transmembrane region" description="Helical" evidence="7">
    <location>
        <begin position="391"/>
        <end position="413"/>
    </location>
</feature>
<evidence type="ECO:0000256" key="2">
    <source>
        <dbReference type="ARBA" id="ARBA00022448"/>
    </source>
</evidence>
<keyword evidence="4" id="KW-0029">Amino-acid transport</keyword>
<feature type="transmembrane region" description="Helical" evidence="7">
    <location>
        <begin position="247"/>
        <end position="273"/>
    </location>
</feature>
<dbReference type="Proteomes" id="UP000053647">
    <property type="component" value="Unassembled WGS sequence"/>
</dbReference>
<dbReference type="PIRSF" id="PIRSF006060">
    <property type="entry name" value="AA_transporter"/>
    <property type="match status" value="1"/>
</dbReference>
<evidence type="ECO:0000256" key="5">
    <source>
        <dbReference type="ARBA" id="ARBA00022989"/>
    </source>
</evidence>
<feature type="domain" description="Amino acid permease/ SLC12A" evidence="8">
    <location>
        <begin position="58"/>
        <end position="522"/>
    </location>
</feature>
<feature type="transmembrane region" description="Helical" evidence="7">
    <location>
        <begin position="289"/>
        <end position="307"/>
    </location>
</feature>
<dbReference type="PROSITE" id="PS00218">
    <property type="entry name" value="AMINO_ACID_PERMEASE_1"/>
    <property type="match status" value="1"/>
</dbReference>
<reference evidence="10" key="2">
    <citation type="submission" date="2015-01" db="EMBL/GenBank/DDBJ databases">
        <title>Evolutionary Origins and Diversification of the Mycorrhizal Mutualists.</title>
        <authorList>
            <consortium name="DOE Joint Genome Institute"/>
            <consortium name="Mycorrhizal Genomics Consortium"/>
            <person name="Kohler A."/>
            <person name="Kuo A."/>
            <person name="Nagy L.G."/>
            <person name="Floudas D."/>
            <person name="Copeland A."/>
            <person name="Barry K.W."/>
            <person name="Cichocki N."/>
            <person name="Veneault-Fourrey C."/>
            <person name="LaButti K."/>
            <person name="Lindquist E.A."/>
            <person name="Lipzen A."/>
            <person name="Lundell T."/>
            <person name="Morin E."/>
            <person name="Murat C."/>
            <person name="Riley R."/>
            <person name="Ohm R."/>
            <person name="Sun H."/>
            <person name="Tunlid A."/>
            <person name="Henrissat B."/>
            <person name="Grigoriev I.V."/>
            <person name="Hibbett D.S."/>
            <person name="Martin F."/>
        </authorList>
    </citation>
    <scope>NUCLEOTIDE SEQUENCE [LARGE SCALE GENOMIC DNA]</scope>
    <source>
        <strain evidence="10">ATCC 200175</strain>
    </source>
</reference>
<organism evidence="9 10">
    <name type="scientific">Paxillus involutus ATCC 200175</name>
    <dbReference type="NCBI Taxonomy" id="664439"/>
    <lineage>
        <taxon>Eukaryota</taxon>
        <taxon>Fungi</taxon>
        <taxon>Dikarya</taxon>
        <taxon>Basidiomycota</taxon>
        <taxon>Agaricomycotina</taxon>
        <taxon>Agaricomycetes</taxon>
        <taxon>Agaricomycetidae</taxon>
        <taxon>Boletales</taxon>
        <taxon>Paxilineae</taxon>
        <taxon>Paxillaceae</taxon>
        <taxon>Paxillus</taxon>
    </lineage>
</organism>
<evidence type="ECO:0000256" key="6">
    <source>
        <dbReference type="ARBA" id="ARBA00023136"/>
    </source>
</evidence>
<keyword evidence="10" id="KW-1185">Reference proteome</keyword>
<feature type="transmembrane region" description="Helical" evidence="7">
    <location>
        <begin position="419"/>
        <end position="443"/>
    </location>
</feature>
<dbReference type="Gene3D" id="1.20.1740.10">
    <property type="entry name" value="Amino acid/polyamine transporter I"/>
    <property type="match status" value="1"/>
</dbReference>
<evidence type="ECO:0000259" key="8">
    <source>
        <dbReference type="Pfam" id="PF00324"/>
    </source>
</evidence>
<feature type="transmembrane region" description="Helical" evidence="7">
    <location>
        <begin position="349"/>
        <end position="370"/>
    </location>
</feature>
<evidence type="ECO:0000313" key="9">
    <source>
        <dbReference type="EMBL" id="KIJ05735.1"/>
    </source>
</evidence>
<keyword evidence="2" id="KW-0813">Transport</keyword>
<dbReference type="AlphaFoldDB" id="A0A0C9STX9"/>
<accession>A0A0C9STX9</accession>
<evidence type="ECO:0000256" key="1">
    <source>
        <dbReference type="ARBA" id="ARBA00004141"/>
    </source>
</evidence>
<feature type="transmembrane region" description="Helical" evidence="7">
    <location>
        <begin position="191"/>
        <end position="211"/>
    </location>
</feature>
<dbReference type="InterPro" id="IPR004841">
    <property type="entry name" value="AA-permease/SLC12A_dom"/>
</dbReference>
<feature type="transmembrane region" description="Helical" evidence="7">
    <location>
        <begin position="496"/>
        <end position="513"/>
    </location>
</feature>
<feature type="transmembrane region" description="Helical" evidence="7">
    <location>
        <begin position="165"/>
        <end position="184"/>
    </location>
</feature>
<keyword evidence="3 7" id="KW-0812">Transmembrane</keyword>
<gene>
    <name evidence="9" type="ORF">PAXINDRAFT_103654</name>
</gene>
<sequence length="558" mass="62039">MNPDPEDQAEDRPQLGTLTIDDRRTAPQGNRLKQRHVQMQVSSYRVLRCLTFPLSHRIAIAGTLGTGLFLGSGEAIQGAGPIGALIAYALVSTVAFASLSAVGEMTCFAPIVGTFPHYASRWVDPALGFAAGWNYFYANAITMPVEISGAQLLIGYWDPNPDHQWIYTLVLCLSICLINVFGVRRFGEVEFVFGFIKLTMITILIVIGLVIDLGGAPNHDRLGFRYWKDPGPFARAGLVSNRDLDQFLGFLSVIVQAAFSFQGMEIAAIAAVVTESPRRNVARAIRKTFYRILIFYIFGILLAGMIVPSNDPDLLKPFSDPTQGNVSESPFVIAMKHASIKTVPSVVNAGLVTSAFSAANSFSFAASRILQGLAANRQAPSIFKITYNDTPIAAVLFTCSFGLLSFMSLSHGAGTVFRWFVNLSTVGGFFGWVTINLTYLCFYQGLKHHNIDRTQFIYRSAFQPWLSIWGLVMCISFILINGFQVFWNFKLQANDFVASYINIPLFFGLYAYWKVTRKTRVRSVEERDFIKGIPSIAETETEYRRPHGFWERVADVVF</sequence>
<evidence type="ECO:0000313" key="10">
    <source>
        <dbReference type="Proteomes" id="UP000053647"/>
    </source>
</evidence>
<proteinExistence type="predicted"/>
<keyword evidence="6 7" id="KW-0472">Membrane</keyword>
<dbReference type="InterPro" id="IPR004840">
    <property type="entry name" value="Amino_acid_permease_CS"/>
</dbReference>
<dbReference type="HOGENOM" id="CLU_007946_12_1_1"/>
<dbReference type="OrthoDB" id="2676771at2759"/>
<dbReference type="EMBL" id="KN820756">
    <property type="protein sequence ID" value="KIJ05735.1"/>
    <property type="molecule type" value="Genomic_DNA"/>
</dbReference>
<dbReference type="GO" id="GO:0015171">
    <property type="term" value="F:amino acid transmembrane transporter activity"/>
    <property type="evidence" value="ECO:0007669"/>
    <property type="project" value="TreeGrafter"/>
</dbReference>
<evidence type="ECO:0000256" key="3">
    <source>
        <dbReference type="ARBA" id="ARBA00022692"/>
    </source>
</evidence>
<protein>
    <recommendedName>
        <fullName evidence="8">Amino acid permease/ SLC12A domain-containing protein</fullName>
    </recommendedName>
</protein>
<dbReference type="InterPro" id="IPR050524">
    <property type="entry name" value="APC_YAT"/>
</dbReference>
<feature type="transmembrane region" description="Helical" evidence="7">
    <location>
        <begin position="54"/>
        <end position="73"/>
    </location>
</feature>
<dbReference type="PANTHER" id="PTHR43341">
    <property type="entry name" value="AMINO ACID PERMEASE"/>
    <property type="match status" value="1"/>
</dbReference>
<feature type="transmembrane region" description="Helical" evidence="7">
    <location>
        <begin position="464"/>
        <end position="484"/>
    </location>
</feature>
<evidence type="ECO:0000256" key="4">
    <source>
        <dbReference type="ARBA" id="ARBA00022970"/>
    </source>
</evidence>